<dbReference type="Proteomes" id="UP000585474">
    <property type="component" value="Unassembled WGS sequence"/>
</dbReference>
<accession>A0A7J0D8Y9</accession>
<comment type="caution">
    <text evidence="2">The sequence shown here is derived from an EMBL/GenBank/DDBJ whole genome shotgun (WGS) entry which is preliminary data.</text>
</comment>
<dbReference type="AlphaFoldDB" id="A0A7J0D8Y9"/>
<reference evidence="3" key="1">
    <citation type="submission" date="2019-07" db="EMBL/GenBank/DDBJ databases">
        <title>De Novo Assembly of kiwifruit Actinidia rufa.</title>
        <authorList>
            <person name="Sugita-Konishi S."/>
            <person name="Sato K."/>
            <person name="Mori E."/>
            <person name="Abe Y."/>
            <person name="Kisaki G."/>
            <person name="Hamano K."/>
            <person name="Suezawa K."/>
            <person name="Otani M."/>
            <person name="Fukuda T."/>
            <person name="Manabe T."/>
            <person name="Gomi K."/>
            <person name="Tabuchi M."/>
            <person name="Akimitsu K."/>
            <person name="Kataoka I."/>
        </authorList>
    </citation>
    <scope>NUCLEOTIDE SEQUENCE [LARGE SCALE GENOMIC DNA]</scope>
    <source>
        <strain evidence="3">cv. Fuchu</strain>
    </source>
</reference>
<feature type="region of interest" description="Disordered" evidence="1">
    <location>
        <begin position="1"/>
        <end position="41"/>
    </location>
</feature>
<organism evidence="2 3">
    <name type="scientific">Actinidia rufa</name>
    <dbReference type="NCBI Taxonomy" id="165716"/>
    <lineage>
        <taxon>Eukaryota</taxon>
        <taxon>Viridiplantae</taxon>
        <taxon>Streptophyta</taxon>
        <taxon>Embryophyta</taxon>
        <taxon>Tracheophyta</taxon>
        <taxon>Spermatophyta</taxon>
        <taxon>Magnoliopsida</taxon>
        <taxon>eudicotyledons</taxon>
        <taxon>Gunneridae</taxon>
        <taxon>Pentapetalae</taxon>
        <taxon>asterids</taxon>
        <taxon>Ericales</taxon>
        <taxon>Actinidiaceae</taxon>
        <taxon>Actinidia</taxon>
    </lineage>
</organism>
<evidence type="ECO:0000313" key="3">
    <source>
        <dbReference type="Proteomes" id="UP000585474"/>
    </source>
</evidence>
<evidence type="ECO:0000256" key="1">
    <source>
        <dbReference type="SAM" id="MobiDB-lite"/>
    </source>
</evidence>
<protein>
    <submittedName>
        <fullName evidence="2">Like COV 2</fullName>
    </submittedName>
</protein>
<evidence type="ECO:0000313" key="2">
    <source>
        <dbReference type="EMBL" id="GFS28971.1"/>
    </source>
</evidence>
<keyword evidence="3" id="KW-1185">Reference proteome</keyword>
<proteinExistence type="predicted"/>
<feature type="region of interest" description="Disordered" evidence="1">
    <location>
        <begin position="210"/>
        <end position="230"/>
    </location>
</feature>
<dbReference type="EMBL" id="BJWL01000064">
    <property type="protein sequence ID" value="GFS28971.1"/>
    <property type="molecule type" value="Genomic_DNA"/>
</dbReference>
<gene>
    <name evidence="2" type="ORF">Acr_00g0004820</name>
</gene>
<feature type="compositionally biased region" description="Polar residues" evidence="1">
    <location>
        <begin position="217"/>
        <end position="230"/>
    </location>
</feature>
<name>A0A7J0D8Y9_9ERIC</name>
<sequence length="230" mass="25376">MEDEKESTSVPLSQSGVDGEDPEDPVKSPPNSPNSSTRKSYEGDAILIRRFNKNVGIGAESISIVPTTHNLFLIDIIRCHPPFARVPNSTNRTPEDTIWLNRNRFGRISLFESRDLHKKFSKTTFDSTIVLASTRRVKIIKNSRNPPPHALLRATFSSAREIYSLTHTPKCRTLKKTSGLHAPCAYISSASLPALATTSSATPAVPRHQLRQHPSIHVSSATSANATVEW</sequence>